<proteinExistence type="predicted"/>
<comment type="caution">
    <text evidence="1">The sequence shown here is derived from an EMBL/GenBank/DDBJ whole genome shotgun (WGS) entry which is preliminary data.</text>
</comment>
<dbReference type="EMBL" id="CM047582">
    <property type="protein sequence ID" value="KAI9915685.1"/>
    <property type="molecule type" value="Genomic_DNA"/>
</dbReference>
<organism evidence="1 2">
    <name type="scientific">Peronosclerospora sorghi</name>
    <dbReference type="NCBI Taxonomy" id="230839"/>
    <lineage>
        <taxon>Eukaryota</taxon>
        <taxon>Sar</taxon>
        <taxon>Stramenopiles</taxon>
        <taxon>Oomycota</taxon>
        <taxon>Peronosporomycetes</taxon>
        <taxon>Peronosporales</taxon>
        <taxon>Peronosporaceae</taxon>
        <taxon>Peronosclerospora</taxon>
    </lineage>
</organism>
<name>A0ACC0WA26_9STRA</name>
<reference evidence="1 2" key="1">
    <citation type="journal article" date="2022" name="bioRxiv">
        <title>The genome of the oomycete Peronosclerospora sorghi, a cosmopolitan pathogen of maize and sorghum, is inflated with dispersed pseudogenes.</title>
        <authorList>
            <person name="Fletcher K."/>
            <person name="Martin F."/>
            <person name="Isakeit T."/>
            <person name="Cavanaugh K."/>
            <person name="Magill C."/>
            <person name="Michelmore R."/>
        </authorList>
    </citation>
    <scope>NUCLEOTIDE SEQUENCE [LARGE SCALE GENOMIC DNA]</scope>
    <source>
        <strain evidence="1">P6</strain>
    </source>
</reference>
<accession>A0ACC0WA26</accession>
<evidence type="ECO:0000313" key="1">
    <source>
        <dbReference type="EMBL" id="KAI9915685.1"/>
    </source>
</evidence>
<keyword evidence="2" id="KW-1185">Reference proteome</keyword>
<gene>
    <name evidence="1" type="ORF">PsorP6_007790</name>
</gene>
<evidence type="ECO:0000313" key="2">
    <source>
        <dbReference type="Proteomes" id="UP001163321"/>
    </source>
</evidence>
<dbReference type="Proteomes" id="UP001163321">
    <property type="component" value="Chromosome 3"/>
</dbReference>
<sequence length="229" mass="25537">MLKPHVLALIASFTAALVRAAIPSTDAAALIFDPSNGVDSSEKRNLREKFRDVTDDERMWVTMAHLKDLVQRYRLGFSVDQLQALHNLNVLGTFHVEVSDVNESFFVILQIVPPVSYRPGDLVWMALGDAYFKQHPFTLSSDSHLLTTPAKEEARLGAILEKNHIEPASAIYKFRLLVQNFVQRGIPPGFLRSMALGSEIMARARKERDEGLSLTPITFEGINVGGFFG</sequence>
<protein>
    <submittedName>
        <fullName evidence="1">Uncharacterized protein</fullName>
    </submittedName>
</protein>